<dbReference type="InterPro" id="IPR035897">
    <property type="entry name" value="Toll_tir_struct_dom_sf"/>
</dbReference>
<accession>A0A7S3DFY3</accession>
<gene>
    <name evidence="1" type="ORF">PBIL07802_LOCUS18725</name>
</gene>
<evidence type="ECO:0000313" key="1">
    <source>
        <dbReference type="EMBL" id="CAE0256470.1"/>
    </source>
</evidence>
<proteinExistence type="predicted"/>
<organism evidence="1">
    <name type="scientific">Palpitomonas bilix</name>
    <dbReference type="NCBI Taxonomy" id="652834"/>
    <lineage>
        <taxon>Eukaryota</taxon>
        <taxon>Eukaryota incertae sedis</taxon>
    </lineage>
</organism>
<dbReference type="EMBL" id="HBIB01028717">
    <property type="protein sequence ID" value="CAE0256470.1"/>
    <property type="molecule type" value="Transcribed_RNA"/>
</dbReference>
<dbReference type="Gene3D" id="3.40.50.10140">
    <property type="entry name" value="Toll/interleukin-1 receptor homology (TIR) domain"/>
    <property type="match status" value="1"/>
</dbReference>
<evidence type="ECO:0008006" key="2">
    <source>
        <dbReference type="Google" id="ProtNLM"/>
    </source>
</evidence>
<name>A0A7S3DFY3_9EUKA</name>
<reference evidence="1" key="1">
    <citation type="submission" date="2021-01" db="EMBL/GenBank/DDBJ databases">
        <authorList>
            <person name="Corre E."/>
            <person name="Pelletier E."/>
            <person name="Niang G."/>
            <person name="Scheremetjew M."/>
            <person name="Finn R."/>
            <person name="Kale V."/>
            <person name="Holt S."/>
            <person name="Cochrane G."/>
            <person name="Meng A."/>
            <person name="Brown T."/>
            <person name="Cohen L."/>
        </authorList>
    </citation>
    <scope>NUCLEOTIDE SEQUENCE</scope>
    <source>
        <strain evidence="1">NIES-2562</strain>
    </source>
</reference>
<sequence>MIVTLDGEEYEFLGKHFKEDGTLDMRFSVCKDYVKAGGSMSVQSPAKKSKDKDERTITHGIGSLDIHGEKMTKDTVFISLRFQEAENEAKRLLTAMRKRGHDAYICSVRPGESIKREVSSRLAKAKMVIIMGTKTYGSKGTVDFSTAQELQFIKDEHKPFFLIKMCDKFKEDHTRFTLTSDISYVKWNPGTPMPAGLISELEKKFESC</sequence>
<protein>
    <recommendedName>
        <fullName evidence="2">TIR domain-containing protein</fullName>
    </recommendedName>
</protein>
<dbReference type="AlphaFoldDB" id="A0A7S3DFY3"/>